<evidence type="ECO:0000259" key="3">
    <source>
        <dbReference type="PROSITE" id="PS51186"/>
    </source>
</evidence>
<organism evidence="4">
    <name type="scientific">hydrothermal vent metagenome</name>
    <dbReference type="NCBI Taxonomy" id="652676"/>
    <lineage>
        <taxon>unclassified sequences</taxon>
        <taxon>metagenomes</taxon>
        <taxon>ecological metagenomes</taxon>
    </lineage>
</organism>
<evidence type="ECO:0000256" key="1">
    <source>
        <dbReference type="ARBA" id="ARBA00022679"/>
    </source>
</evidence>
<protein>
    <recommendedName>
        <fullName evidence="3">N-acetyltransferase domain-containing protein</fullName>
    </recommendedName>
</protein>
<proteinExistence type="predicted"/>
<reference evidence="4" key="1">
    <citation type="submission" date="2018-06" db="EMBL/GenBank/DDBJ databases">
        <authorList>
            <person name="Zhirakovskaya E."/>
        </authorList>
    </citation>
    <scope>NUCLEOTIDE SEQUENCE</scope>
</reference>
<dbReference type="InterPro" id="IPR016181">
    <property type="entry name" value="Acyl_CoA_acyltransferase"/>
</dbReference>
<dbReference type="Gene3D" id="3.40.630.30">
    <property type="match status" value="1"/>
</dbReference>
<name>A0A3B0XJR3_9ZZZZ</name>
<keyword evidence="2" id="KW-0012">Acyltransferase</keyword>
<dbReference type="GO" id="GO:0016747">
    <property type="term" value="F:acyltransferase activity, transferring groups other than amino-acyl groups"/>
    <property type="evidence" value="ECO:0007669"/>
    <property type="project" value="InterPro"/>
</dbReference>
<evidence type="ECO:0000256" key="2">
    <source>
        <dbReference type="ARBA" id="ARBA00023315"/>
    </source>
</evidence>
<gene>
    <name evidence="4" type="ORF">MNBD_GAMMA09-867</name>
</gene>
<feature type="domain" description="N-acetyltransferase" evidence="3">
    <location>
        <begin position="2"/>
        <end position="143"/>
    </location>
</feature>
<evidence type="ECO:0000313" key="4">
    <source>
        <dbReference type="EMBL" id="VAW63562.1"/>
    </source>
</evidence>
<accession>A0A3B0XJR3</accession>
<dbReference type="InterPro" id="IPR000182">
    <property type="entry name" value="GNAT_dom"/>
</dbReference>
<dbReference type="CDD" id="cd04301">
    <property type="entry name" value="NAT_SF"/>
    <property type="match status" value="1"/>
</dbReference>
<dbReference type="Pfam" id="PF00583">
    <property type="entry name" value="Acetyltransf_1"/>
    <property type="match status" value="1"/>
</dbReference>
<dbReference type="PANTHER" id="PTHR43877">
    <property type="entry name" value="AMINOALKYLPHOSPHONATE N-ACETYLTRANSFERASE-RELATED-RELATED"/>
    <property type="match status" value="1"/>
</dbReference>
<dbReference type="SUPFAM" id="SSF55729">
    <property type="entry name" value="Acyl-CoA N-acyltransferases (Nat)"/>
    <property type="match status" value="1"/>
</dbReference>
<dbReference type="PROSITE" id="PS51186">
    <property type="entry name" value="GNAT"/>
    <property type="match status" value="1"/>
</dbReference>
<sequence>MEITSPHTDEEFQQYYKLRWEILRKPWKQPRGSEQDAAESNAYHIMAMENKQIIGVARLEFPQPQITQLRYMAVSTPYQQRGAGREMLQHMEDYAKSELIGEIYLHARENAMGFYKKMGYQVIEKSHLLFNTVQHYKMNKILW</sequence>
<dbReference type="AlphaFoldDB" id="A0A3B0XJR3"/>
<dbReference type="EMBL" id="UOFI01000041">
    <property type="protein sequence ID" value="VAW63562.1"/>
    <property type="molecule type" value="Genomic_DNA"/>
</dbReference>
<keyword evidence="1" id="KW-0808">Transferase</keyword>
<dbReference type="InterPro" id="IPR050832">
    <property type="entry name" value="Bact_Acetyltransf"/>
</dbReference>